<accession>A0A1U9KPQ3</accession>
<reference evidence="1 2" key="1">
    <citation type="submission" date="2016-03" db="EMBL/GenBank/DDBJ databases">
        <title>Acetic acid bacteria sequencing.</title>
        <authorList>
            <person name="Brandt J."/>
            <person name="Jakob F."/>
            <person name="Vogel R.F."/>
        </authorList>
    </citation>
    <scope>NUCLEOTIDE SEQUENCE [LARGE SCALE GENOMIC DNA]</scope>
    <source>
        <strain evidence="1 2">NBRC 101099</strain>
    </source>
</reference>
<dbReference type="STRING" id="320497.A0U93_06760"/>
<organism evidence="1 2">
    <name type="scientific">Neoasaia chiangmaiensis</name>
    <dbReference type="NCBI Taxonomy" id="320497"/>
    <lineage>
        <taxon>Bacteria</taxon>
        <taxon>Pseudomonadati</taxon>
        <taxon>Pseudomonadota</taxon>
        <taxon>Alphaproteobacteria</taxon>
        <taxon>Acetobacterales</taxon>
        <taxon>Acetobacteraceae</taxon>
        <taxon>Neoasaia</taxon>
    </lineage>
</organism>
<dbReference type="EMBL" id="CP014691">
    <property type="protein sequence ID" value="AQS87680.1"/>
    <property type="molecule type" value="Genomic_DNA"/>
</dbReference>
<sequence>MISPRYVAQTMAHPLRVSGDQVSLCTIPATCWPRNVAPSSSLPPGWREPTMMPSYYVSSSGVAIGAA</sequence>
<proteinExistence type="predicted"/>
<evidence type="ECO:0000313" key="2">
    <source>
        <dbReference type="Proteomes" id="UP000188604"/>
    </source>
</evidence>
<protein>
    <submittedName>
        <fullName evidence="1">Uncharacterized protein</fullName>
    </submittedName>
</protein>
<dbReference type="Proteomes" id="UP000188604">
    <property type="component" value="Chromosome"/>
</dbReference>
<name>A0A1U9KPQ3_9PROT</name>
<dbReference type="KEGG" id="nch:A0U93_06760"/>
<dbReference type="RefSeq" id="WP_077806672.1">
    <property type="nucleotide sequence ID" value="NZ_BJXS01000002.1"/>
</dbReference>
<gene>
    <name evidence="1" type="ORF">A0U93_06760</name>
</gene>
<keyword evidence="2" id="KW-1185">Reference proteome</keyword>
<evidence type="ECO:0000313" key="1">
    <source>
        <dbReference type="EMBL" id="AQS87680.1"/>
    </source>
</evidence>
<dbReference type="AlphaFoldDB" id="A0A1U9KPQ3"/>